<keyword evidence="2" id="KW-1185">Reference proteome</keyword>
<sequence>MLPAAHLPTIVRVQLQDFVACTLLQLIAELSLLGRSLSKNSRNVQIYGKKRKIPSKVRLHTTQIAMTGTVYKRLLLLKSKKTSTENSSVIMIKTKGVGGDIVPFQVTMLNAIAISATLQRSTVLSGGMKES</sequence>
<evidence type="ECO:0000313" key="1">
    <source>
        <dbReference type="EnsemblMetazoa" id="XP_030849149"/>
    </source>
</evidence>
<dbReference type="AlphaFoldDB" id="A0A7M7PEI4"/>
<dbReference type="GeneID" id="115927422"/>
<reference evidence="1" key="2">
    <citation type="submission" date="2021-01" db="UniProtKB">
        <authorList>
            <consortium name="EnsemblMetazoa"/>
        </authorList>
    </citation>
    <scope>IDENTIFICATION</scope>
</reference>
<accession>A0A7M7PEI4</accession>
<dbReference type="InParanoid" id="A0A7M7PEI4"/>
<proteinExistence type="predicted"/>
<dbReference type="EnsemblMetazoa" id="XM_030993289">
    <property type="protein sequence ID" value="XP_030849149"/>
    <property type="gene ID" value="LOC115927422"/>
</dbReference>
<organism evidence="1 2">
    <name type="scientific">Strongylocentrotus purpuratus</name>
    <name type="common">Purple sea urchin</name>
    <dbReference type="NCBI Taxonomy" id="7668"/>
    <lineage>
        <taxon>Eukaryota</taxon>
        <taxon>Metazoa</taxon>
        <taxon>Echinodermata</taxon>
        <taxon>Eleutherozoa</taxon>
        <taxon>Echinozoa</taxon>
        <taxon>Echinoidea</taxon>
        <taxon>Euechinoidea</taxon>
        <taxon>Echinacea</taxon>
        <taxon>Camarodonta</taxon>
        <taxon>Echinidea</taxon>
        <taxon>Strongylocentrotidae</taxon>
        <taxon>Strongylocentrotus</taxon>
    </lineage>
</organism>
<dbReference type="Proteomes" id="UP000007110">
    <property type="component" value="Unassembled WGS sequence"/>
</dbReference>
<dbReference type="KEGG" id="spu:115927422"/>
<name>A0A7M7PEI4_STRPU</name>
<reference evidence="2" key="1">
    <citation type="submission" date="2015-02" db="EMBL/GenBank/DDBJ databases">
        <title>Genome sequencing for Strongylocentrotus purpuratus.</title>
        <authorList>
            <person name="Murali S."/>
            <person name="Liu Y."/>
            <person name="Vee V."/>
            <person name="English A."/>
            <person name="Wang M."/>
            <person name="Skinner E."/>
            <person name="Han Y."/>
            <person name="Muzny D.M."/>
            <person name="Worley K.C."/>
            <person name="Gibbs R.A."/>
        </authorList>
    </citation>
    <scope>NUCLEOTIDE SEQUENCE</scope>
</reference>
<protein>
    <submittedName>
        <fullName evidence="1">Uncharacterized protein</fullName>
    </submittedName>
</protein>
<dbReference type="RefSeq" id="XP_030849149.1">
    <property type="nucleotide sequence ID" value="XM_030993289.1"/>
</dbReference>
<evidence type="ECO:0000313" key="2">
    <source>
        <dbReference type="Proteomes" id="UP000007110"/>
    </source>
</evidence>